<organism evidence="2 3">
    <name type="scientific">Panagrellus redivivus</name>
    <name type="common">Microworm</name>
    <dbReference type="NCBI Taxonomy" id="6233"/>
    <lineage>
        <taxon>Eukaryota</taxon>
        <taxon>Metazoa</taxon>
        <taxon>Ecdysozoa</taxon>
        <taxon>Nematoda</taxon>
        <taxon>Chromadorea</taxon>
        <taxon>Rhabditida</taxon>
        <taxon>Tylenchina</taxon>
        <taxon>Panagrolaimomorpha</taxon>
        <taxon>Panagrolaimoidea</taxon>
        <taxon>Panagrolaimidae</taxon>
        <taxon>Panagrellus</taxon>
    </lineage>
</organism>
<evidence type="ECO:0000313" key="3">
    <source>
        <dbReference type="WBParaSite" id="Pan_g16886.t1"/>
    </source>
</evidence>
<name>A0A7E4ZTP8_PANRE</name>
<evidence type="ECO:0000256" key="1">
    <source>
        <dbReference type="SAM" id="MobiDB-lite"/>
    </source>
</evidence>
<dbReference type="AlphaFoldDB" id="A0A7E4ZTP8"/>
<feature type="region of interest" description="Disordered" evidence="1">
    <location>
        <begin position="137"/>
        <end position="163"/>
    </location>
</feature>
<dbReference type="WBParaSite" id="Pan_g16886.t1">
    <property type="protein sequence ID" value="Pan_g16886.t1"/>
    <property type="gene ID" value="Pan_g16886"/>
</dbReference>
<accession>A0A7E4ZTP8</accession>
<dbReference type="Proteomes" id="UP000492821">
    <property type="component" value="Unassembled WGS sequence"/>
</dbReference>
<evidence type="ECO:0000313" key="2">
    <source>
        <dbReference type="Proteomes" id="UP000492821"/>
    </source>
</evidence>
<keyword evidence="2" id="KW-1185">Reference proteome</keyword>
<proteinExistence type="predicted"/>
<reference evidence="3" key="2">
    <citation type="submission" date="2020-10" db="UniProtKB">
        <authorList>
            <consortium name="WormBaseParasite"/>
        </authorList>
    </citation>
    <scope>IDENTIFICATION</scope>
</reference>
<protein>
    <submittedName>
        <fullName evidence="3">E3 ubiquitin-protein ligase UBR5</fullName>
    </submittedName>
</protein>
<feature type="compositionally biased region" description="Basic and acidic residues" evidence="1">
    <location>
        <begin position="137"/>
        <end position="153"/>
    </location>
</feature>
<reference evidence="2" key="1">
    <citation type="journal article" date="2013" name="Genetics">
        <title>The draft genome and transcriptome of Panagrellus redivivus are shaped by the harsh demands of a free-living lifestyle.</title>
        <authorList>
            <person name="Srinivasan J."/>
            <person name="Dillman A.R."/>
            <person name="Macchietto M.G."/>
            <person name="Heikkinen L."/>
            <person name="Lakso M."/>
            <person name="Fracchia K.M."/>
            <person name="Antoshechkin I."/>
            <person name="Mortazavi A."/>
            <person name="Wong G."/>
            <person name="Sternberg P.W."/>
        </authorList>
    </citation>
    <scope>NUCLEOTIDE SEQUENCE [LARGE SCALE GENOMIC DNA]</scope>
    <source>
        <strain evidence="2">MT8872</strain>
    </source>
</reference>
<sequence length="427" mass="48281">MSFISPDIVNAVKKILREAAPDDPLPEAVNRALLPLAPQFEPKPSVWAKRQYFAVLRHIALMECPPGALDDEHFFAQTKQCFVQLGTMFARGDGTFPTPDHDENVDLCLKVYNMGKYICNLAERRLGITHLRKKQDEFAKKHNSRQEHDDTHSEATGSSSSDDFKIEVKQEIHEPMPVLEPQVGIECSPILEEIGGYISEPDSESYNMFSIELDPETKALQLIVNVDPNRAYKYKLTDELNMYACINCPAQARIVAAPDHIGSQIVQTTPHNCDPVLYNANAPILNPSDAYHLASVFVAGSESAIGPVRRRRGMKRPFNIECTEFFFGLSSRNNPTKVFTRSPDTDGYHEYNHIAQNLFACVRCRQIGLSTTVKVKSNMLIGQAHHSACFPISEVVIRPIQELRRITAHMTYEEVQQRARNRLIRYI</sequence>